<dbReference type="FunFam" id="1.10.287.950:FF:000001">
    <property type="entry name" value="Methyl-accepting chemotaxis sensory transducer"/>
    <property type="match status" value="1"/>
</dbReference>
<evidence type="ECO:0000256" key="10">
    <source>
        <dbReference type="SAM" id="Coils"/>
    </source>
</evidence>
<keyword evidence="4" id="KW-0812">Transmembrane</keyword>
<evidence type="ECO:0000313" key="13">
    <source>
        <dbReference type="EMBL" id="SDF05428.1"/>
    </source>
</evidence>
<dbReference type="CDD" id="cd11386">
    <property type="entry name" value="MCP_signal"/>
    <property type="match status" value="1"/>
</dbReference>
<evidence type="ECO:0000256" key="4">
    <source>
        <dbReference type="ARBA" id="ARBA00022692"/>
    </source>
</evidence>
<dbReference type="GO" id="GO:0005886">
    <property type="term" value="C:plasma membrane"/>
    <property type="evidence" value="ECO:0007669"/>
    <property type="project" value="UniProtKB-SubCell"/>
</dbReference>
<evidence type="ECO:0000256" key="6">
    <source>
        <dbReference type="ARBA" id="ARBA00023136"/>
    </source>
</evidence>
<comment type="subcellular location">
    <subcellularLocation>
        <location evidence="1">Cell membrane</location>
        <topology evidence="1">Multi-pass membrane protein</topology>
    </subcellularLocation>
</comment>
<comment type="similarity">
    <text evidence="8">Belongs to the methyl-accepting chemotaxis (MCP) protein family.</text>
</comment>
<dbReference type="Gene3D" id="1.10.287.950">
    <property type="entry name" value="Methyl-accepting chemotaxis protein"/>
    <property type="match status" value="1"/>
</dbReference>
<dbReference type="Proteomes" id="UP000199355">
    <property type="component" value="Unassembled WGS sequence"/>
</dbReference>
<dbReference type="CDD" id="cd06225">
    <property type="entry name" value="HAMP"/>
    <property type="match status" value="1"/>
</dbReference>
<dbReference type="CDD" id="cd12914">
    <property type="entry name" value="PDC1_DGC_like"/>
    <property type="match status" value="1"/>
</dbReference>
<keyword evidence="10" id="KW-0175">Coiled coil</keyword>
<proteinExistence type="inferred from homology"/>
<dbReference type="SMART" id="SM00283">
    <property type="entry name" value="MA"/>
    <property type="match status" value="1"/>
</dbReference>
<evidence type="ECO:0000256" key="5">
    <source>
        <dbReference type="ARBA" id="ARBA00022989"/>
    </source>
</evidence>
<evidence type="ECO:0000256" key="3">
    <source>
        <dbReference type="ARBA" id="ARBA00022500"/>
    </source>
</evidence>
<keyword evidence="14" id="KW-1185">Reference proteome</keyword>
<dbReference type="AlphaFoldDB" id="A0A1G7HYJ5"/>
<feature type="coiled-coil region" evidence="10">
    <location>
        <begin position="344"/>
        <end position="395"/>
    </location>
</feature>
<sequence length="680" mass="71350">MFRSIRVVLLLLIGMVIIVVQSSLVGVVARLSYNATMEARTREMGLMAETIAKSLGDFGEQLSMLVNGMSKAYKVKHYLETGDGLEGVHQFLSAMSQSSPAVNSLYVFDAAGRMRALCIQGKSSAQLSDLTGREYVRAALTGKPGFSGTPTKSSATGKIIVSVTAPVLDEAGKIAGGVGMSYAIDSLEEKYIKTLKIGQTGFPFIIAPGGPFVAHPDSSLVLQDHSANPGVREMLAASSGQGVPYVRNGVSRMLAWATVPDWNWKVALTMDLDEIQAPAQQQRNVMLGLGITAVVLLLVVCLLTLEKVAIRPLRKLEAYAGVVAGGDLNASLDLRLKNEIGKLADALRAMVANLKAKIAEADENTRKAQEESERAAQATAEAEAARAAAERAKAEGMLQAADQLEGVVGTVTTASEQLSAQVEQSSRGAERQSARASETATAMEEMNATVMEVARNAAEAADSAKTAKTKAADGAGVVAQVVDGIGHLREQALGLKDEMTVLGQQAEGIGQILGVISDIADQTNLLALNAAIEAARAGEAGRGFAVVADEVRKLAEKTMTATKQVGDAIHEIQSGTRKNVDNVEHVVEVVVGTTELAGKSGAALHEIVSLVDATAQQVQSIAAAAEEQSAASEEINHSIEDVNRISAETSEAMHHAAGSVADLARQAQVLRGLIEQMKQG</sequence>
<feature type="domain" description="HAMP" evidence="12">
    <location>
        <begin position="307"/>
        <end position="359"/>
    </location>
</feature>
<evidence type="ECO:0000313" key="14">
    <source>
        <dbReference type="Proteomes" id="UP000199355"/>
    </source>
</evidence>
<evidence type="ECO:0000259" key="11">
    <source>
        <dbReference type="PROSITE" id="PS50111"/>
    </source>
</evidence>
<dbReference type="Pfam" id="PF00672">
    <property type="entry name" value="HAMP"/>
    <property type="match status" value="1"/>
</dbReference>
<keyword evidence="3" id="KW-0145">Chemotaxis</keyword>
<keyword evidence="2" id="KW-1003">Cell membrane</keyword>
<dbReference type="GO" id="GO:0007165">
    <property type="term" value="P:signal transduction"/>
    <property type="evidence" value="ECO:0007669"/>
    <property type="project" value="UniProtKB-KW"/>
</dbReference>
<dbReference type="InterPro" id="IPR003660">
    <property type="entry name" value="HAMP_dom"/>
</dbReference>
<evidence type="ECO:0000259" key="12">
    <source>
        <dbReference type="PROSITE" id="PS50885"/>
    </source>
</evidence>
<dbReference type="PANTHER" id="PTHR32089">
    <property type="entry name" value="METHYL-ACCEPTING CHEMOTAXIS PROTEIN MCPB"/>
    <property type="match status" value="1"/>
</dbReference>
<dbReference type="SUPFAM" id="SSF58104">
    <property type="entry name" value="Methyl-accepting chemotaxis protein (MCP) signaling domain"/>
    <property type="match status" value="1"/>
</dbReference>
<organism evidence="13 14">
    <name type="scientific">Desulfovibrio legallii</name>
    <dbReference type="NCBI Taxonomy" id="571438"/>
    <lineage>
        <taxon>Bacteria</taxon>
        <taxon>Pseudomonadati</taxon>
        <taxon>Thermodesulfobacteriota</taxon>
        <taxon>Desulfovibrionia</taxon>
        <taxon>Desulfovibrionales</taxon>
        <taxon>Desulfovibrionaceae</taxon>
        <taxon>Desulfovibrio</taxon>
    </lineage>
</organism>
<gene>
    <name evidence="13" type="ORF">SAMN05192586_10180</name>
</gene>
<dbReference type="InterPro" id="IPR033479">
    <property type="entry name" value="dCache_1"/>
</dbReference>
<dbReference type="EMBL" id="FNBX01000001">
    <property type="protein sequence ID" value="SDF05428.1"/>
    <property type="molecule type" value="Genomic_DNA"/>
</dbReference>
<evidence type="ECO:0000256" key="7">
    <source>
        <dbReference type="ARBA" id="ARBA00023224"/>
    </source>
</evidence>
<reference evidence="14" key="1">
    <citation type="submission" date="2016-10" db="EMBL/GenBank/DDBJ databases">
        <authorList>
            <person name="Varghese N."/>
            <person name="Submissions S."/>
        </authorList>
    </citation>
    <scope>NUCLEOTIDE SEQUENCE [LARGE SCALE GENOMIC DNA]</scope>
    <source>
        <strain evidence="14">KHC7</strain>
    </source>
</reference>
<dbReference type="Gene3D" id="3.30.450.20">
    <property type="entry name" value="PAS domain"/>
    <property type="match status" value="1"/>
</dbReference>
<dbReference type="Gene3D" id="6.10.340.10">
    <property type="match status" value="1"/>
</dbReference>
<keyword evidence="7 9" id="KW-0807">Transducer</keyword>
<feature type="domain" description="Methyl-accepting transducer" evidence="11">
    <location>
        <begin position="407"/>
        <end position="643"/>
    </location>
</feature>
<dbReference type="PROSITE" id="PS50111">
    <property type="entry name" value="CHEMOTAXIS_TRANSDUC_2"/>
    <property type="match status" value="1"/>
</dbReference>
<dbReference type="RefSeq" id="WP_092152356.1">
    <property type="nucleotide sequence ID" value="NZ_FNBX01000001.1"/>
</dbReference>
<dbReference type="STRING" id="571438.SAMN05192586_10180"/>
<accession>A0A1G7HYJ5</accession>
<dbReference type="OrthoDB" id="5759972at2"/>
<dbReference type="CDD" id="cd12912">
    <property type="entry name" value="PDC2_MCP_like"/>
    <property type="match status" value="1"/>
</dbReference>
<evidence type="ECO:0000256" key="9">
    <source>
        <dbReference type="PROSITE-ProRule" id="PRU00284"/>
    </source>
</evidence>
<dbReference type="PROSITE" id="PS50885">
    <property type="entry name" value="HAMP"/>
    <property type="match status" value="1"/>
</dbReference>
<keyword evidence="6" id="KW-0472">Membrane</keyword>
<evidence type="ECO:0000256" key="2">
    <source>
        <dbReference type="ARBA" id="ARBA00022475"/>
    </source>
</evidence>
<dbReference type="Pfam" id="PF00015">
    <property type="entry name" value="MCPsignal"/>
    <property type="match status" value="1"/>
</dbReference>
<dbReference type="Pfam" id="PF02743">
    <property type="entry name" value="dCache_1"/>
    <property type="match status" value="1"/>
</dbReference>
<dbReference type="SMART" id="SM00304">
    <property type="entry name" value="HAMP"/>
    <property type="match status" value="1"/>
</dbReference>
<protein>
    <submittedName>
        <fullName evidence="13">Methyl-accepting chemotaxis sensory transducer with Cache sensor</fullName>
    </submittedName>
</protein>
<dbReference type="GO" id="GO:0006935">
    <property type="term" value="P:chemotaxis"/>
    <property type="evidence" value="ECO:0007669"/>
    <property type="project" value="UniProtKB-KW"/>
</dbReference>
<dbReference type="PANTHER" id="PTHR32089:SF112">
    <property type="entry name" value="LYSOZYME-LIKE PROTEIN-RELATED"/>
    <property type="match status" value="1"/>
</dbReference>
<evidence type="ECO:0000256" key="8">
    <source>
        <dbReference type="ARBA" id="ARBA00029447"/>
    </source>
</evidence>
<dbReference type="InterPro" id="IPR004089">
    <property type="entry name" value="MCPsignal_dom"/>
</dbReference>
<name>A0A1G7HYJ5_9BACT</name>
<evidence type="ECO:0000256" key="1">
    <source>
        <dbReference type="ARBA" id="ARBA00004651"/>
    </source>
</evidence>
<keyword evidence="5" id="KW-1133">Transmembrane helix</keyword>